<dbReference type="EMBL" id="JARGYC010000259">
    <property type="protein sequence ID" value="MDF0604022.1"/>
    <property type="molecule type" value="Genomic_DNA"/>
</dbReference>
<proteinExistence type="predicted"/>
<comment type="caution">
    <text evidence="1">The sequence shown here is derived from an EMBL/GenBank/DDBJ whole genome shotgun (WGS) entry which is preliminary data.</text>
</comment>
<feature type="non-terminal residue" evidence="1">
    <location>
        <position position="98"/>
    </location>
</feature>
<evidence type="ECO:0000313" key="2">
    <source>
        <dbReference type="Proteomes" id="UP001220964"/>
    </source>
</evidence>
<evidence type="ECO:0000313" key="1">
    <source>
        <dbReference type="EMBL" id="MDF0604022.1"/>
    </source>
</evidence>
<name>A0AAE3P0D6_9RHOB</name>
<sequence>MAGAEACQNLPKERYAMDDDITITPFHQPGSVEDPLTEIARDGARRMLAAALRAEADAFVAQHSEEVLPDGRQRVVRHGYGPERSIQTGIGALDVQRP</sequence>
<gene>
    <name evidence="1" type="ORF">P1J78_25290</name>
</gene>
<dbReference type="Proteomes" id="UP001220964">
    <property type="component" value="Unassembled WGS sequence"/>
</dbReference>
<accession>A0AAE3P0D6</accession>
<protein>
    <submittedName>
        <fullName evidence="1">IS256 family transposase</fullName>
    </submittedName>
</protein>
<keyword evidence="2" id="KW-1185">Reference proteome</keyword>
<organism evidence="1 2">
    <name type="scientific">Psychromarinibacter sediminicola</name>
    <dbReference type="NCBI Taxonomy" id="3033385"/>
    <lineage>
        <taxon>Bacteria</taxon>
        <taxon>Pseudomonadati</taxon>
        <taxon>Pseudomonadota</taxon>
        <taxon>Alphaproteobacteria</taxon>
        <taxon>Rhodobacterales</taxon>
        <taxon>Paracoccaceae</taxon>
        <taxon>Psychromarinibacter</taxon>
    </lineage>
</organism>
<dbReference type="AlphaFoldDB" id="A0AAE3P0D6"/>
<reference evidence="1" key="1">
    <citation type="submission" date="2023-03" db="EMBL/GenBank/DDBJ databases">
        <title>Multiphase analysis and comparison of six strains from genera Psychromarinibacter, Lutimaribacter, and Maritimibacter, including a novel species: Psychromarinibacter sediminicola sp. nov.</title>
        <authorList>
            <person name="Wang Y.-H."/>
            <person name="Ye M.-Q."/>
            <person name="Du Z.-J."/>
        </authorList>
    </citation>
    <scope>NUCLEOTIDE SEQUENCE</scope>
    <source>
        <strain evidence="1">C21-152</strain>
    </source>
</reference>